<dbReference type="Gene3D" id="3.20.20.140">
    <property type="entry name" value="Metal-dependent hydrolases"/>
    <property type="match status" value="1"/>
</dbReference>
<proteinExistence type="predicted"/>
<dbReference type="EC" id="4.1.1.45" evidence="3"/>
<dbReference type="InterPro" id="IPR032466">
    <property type="entry name" value="Metal_Hydrolase"/>
</dbReference>
<dbReference type="RefSeq" id="WP_167213100.1">
    <property type="nucleotide sequence ID" value="NZ_JAASRO010000001.1"/>
</dbReference>
<dbReference type="SUPFAM" id="SSF51556">
    <property type="entry name" value="Metallo-dependent hydrolases"/>
    <property type="match status" value="1"/>
</dbReference>
<sequence>MAGWDVHTHLIPPTVLSAAHRGEFGLSVDNGSLVVDGERLPLRRLADPASLLHWISSQELDGAVVSVPPALFRYDAGVEWSELVNQGLRELATPQLRVLGHLPLLDPAAPSVAAALGSEGVFSGFALGTPSYAGLDPVWRVLDALEAFTLIHPGHSDDKRLDSFYLSNLLGNPYETGVAAASLVFADVPGRFPGIRFCLCHGGGVTAAVAGRWQRGIDQARPGIEPLSLPVAEALCRFYVDDLVHDDAVLELLAKTFGPERVLAGSDWPFPMGSDEVSTVRATGRSAAAEVLTRPLAKEVVAR</sequence>
<evidence type="ECO:0000313" key="3">
    <source>
        <dbReference type="EMBL" id="NIK60200.1"/>
    </source>
</evidence>
<feature type="domain" description="Amidohydrolase-related" evidence="2">
    <location>
        <begin position="130"/>
        <end position="289"/>
    </location>
</feature>
<keyword evidence="4" id="KW-1185">Reference proteome</keyword>
<name>A0A7X6A3R6_9ACTN</name>
<evidence type="ECO:0000259" key="2">
    <source>
        <dbReference type="Pfam" id="PF04909"/>
    </source>
</evidence>
<gene>
    <name evidence="3" type="ORF">BJY22_005917</name>
</gene>
<dbReference type="GO" id="GO:0019748">
    <property type="term" value="P:secondary metabolic process"/>
    <property type="evidence" value="ECO:0007669"/>
    <property type="project" value="TreeGrafter"/>
</dbReference>
<dbReference type="GO" id="GO:0001760">
    <property type="term" value="F:aminocarboxymuconate-semialdehyde decarboxylase activity"/>
    <property type="evidence" value="ECO:0007669"/>
    <property type="project" value="UniProtKB-EC"/>
</dbReference>
<dbReference type="Pfam" id="PF04909">
    <property type="entry name" value="Amidohydro_2"/>
    <property type="match status" value="1"/>
</dbReference>
<organism evidence="3 4">
    <name type="scientific">Kribbella shirazensis</name>
    <dbReference type="NCBI Taxonomy" id="1105143"/>
    <lineage>
        <taxon>Bacteria</taxon>
        <taxon>Bacillati</taxon>
        <taxon>Actinomycetota</taxon>
        <taxon>Actinomycetes</taxon>
        <taxon>Propionibacteriales</taxon>
        <taxon>Kribbellaceae</taxon>
        <taxon>Kribbella</taxon>
    </lineage>
</organism>
<reference evidence="3 4" key="1">
    <citation type="submission" date="2020-03" db="EMBL/GenBank/DDBJ databases">
        <title>Sequencing the genomes of 1000 actinobacteria strains.</title>
        <authorList>
            <person name="Klenk H.-P."/>
        </authorList>
    </citation>
    <scope>NUCLEOTIDE SEQUENCE [LARGE SCALE GENOMIC DNA]</scope>
    <source>
        <strain evidence="3 4">DSM 45490</strain>
    </source>
</reference>
<dbReference type="AlphaFoldDB" id="A0A7X6A3R6"/>
<dbReference type="PANTHER" id="PTHR21240">
    <property type="entry name" value="2-AMINO-3-CARBOXYLMUCONATE-6-SEMIALDEHYDE DECARBOXYLASE"/>
    <property type="match status" value="1"/>
</dbReference>
<accession>A0A7X6A3R6</accession>
<dbReference type="PANTHER" id="PTHR21240:SF28">
    <property type="entry name" value="ISO-OROTATE DECARBOXYLASE (EUROFUNG)"/>
    <property type="match status" value="1"/>
</dbReference>
<dbReference type="GO" id="GO:0016787">
    <property type="term" value="F:hydrolase activity"/>
    <property type="evidence" value="ECO:0007669"/>
    <property type="project" value="InterPro"/>
</dbReference>
<dbReference type="EMBL" id="JAASRO010000001">
    <property type="protein sequence ID" value="NIK60200.1"/>
    <property type="molecule type" value="Genomic_DNA"/>
</dbReference>
<evidence type="ECO:0000256" key="1">
    <source>
        <dbReference type="ARBA" id="ARBA00023239"/>
    </source>
</evidence>
<evidence type="ECO:0000313" key="4">
    <source>
        <dbReference type="Proteomes" id="UP000555407"/>
    </source>
</evidence>
<dbReference type="InterPro" id="IPR032465">
    <property type="entry name" value="ACMSD"/>
</dbReference>
<dbReference type="GO" id="GO:0005737">
    <property type="term" value="C:cytoplasm"/>
    <property type="evidence" value="ECO:0007669"/>
    <property type="project" value="TreeGrafter"/>
</dbReference>
<dbReference type="Proteomes" id="UP000555407">
    <property type="component" value="Unassembled WGS sequence"/>
</dbReference>
<dbReference type="InterPro" id="IPR006680">
    <property type="entry name" value="Amidohydro-rel"/>
</dbReference>
<protein>
    <submittedName>
        <fullName evidence="3">Aminocarboxymuconate-semialdehyde decarboxylase</fullName>
        <ecNumber evidence="3">4.1.1.45</ecNumber>
    </submittedName>
</protein>
<keyword evidence="1 3" id="KW-0456">Lyase</keyword>
<comment type="caution">
    <text evidence="3">The sequence shown here is derived from an EMBL/GenBank/DDBJ whole genome shotgun (WGS) entry which is preliminary data.</text>
</comment>